<dbReference type="EMBL" id="LAVV01006593">
    <property type="protein sequence ID" value="KNZ59220.1"/>
    <property type="molecule type" value="Genomic_DNA"/>
</dbReference>
<dbReference type="GO" id="GO:0008541">
    <property type="term" value="C:proteasome regulatory particle, lid subcomplex"/>
    <property type="evidence" value="ECO:0007669"/>
    <property type="project" value="TreeGrafter"/>
</dbReference>
<protein>
    <submittedName>
        <fullName evidence="4">26S proteasome regulatory subunit N12</fullName>
    </submittedName>
</protein>
<reference evidence="4 5" key="1">
    <citation type="submission" date="2015-08" db="EMBL/GenBank/DDBJ databases">
        <title>Next Generation Sequencing and Analysis of the Genome of Puccinia sorghi L Schw, the Causal Agent of Maize Common Rust.</title>
        <authorList>
            <person name="Rochi L."/>
            <person name="Burguener G."/>
            <person name="Darino M."/>
            <person name="Turjanski A."/>
            <person name="Kreff E."/>
            <person name="Dieguez M.J."/>
            <person name="Sacco F."/>
        </authorList>
    </citation>
    <scope>NUCLEOTIDE SEQUENCE [LARGE SCALE GENOMIC DNA]</scope>
    <source>
        <strain evidence="4 5">RO10H11247</strain>
    </source>
</reference>
<dbReference type="PANTHER" id="PTHR12387:SF0">
    <property type="entry name" value="26S PROTEASOME NON-ATPASE REGULATORY SUBUNIT 8"/>
    <property type="match status" value="1"/>
</dbReference>
<dbReference type="PROSITE" id="PS50250">
    <property type="entry name" value="PCI"/>
    <property type="match status" value="1"/>
</dbReference>
<dbReference type="OrthoDB" id="8775810at2759"/>
<evidence type="ECO:0000256" key="2">
    <source>
        <dbReference type="ARBA" id="ARBA00022942"/>
    </source>
</evidence>
<dbReference type="FunFam" id="1.25.40.990:FF:000001">
    <property type="entry name" value="26S proteasome non-ATPase regulatory subunit"/>
    <property type="match status" value="1"/>
</dbReference>
<dbReference type="STRING" id="27349.A0A0L6VGH3"/>
<evidence type="ECO:0000256" key="1">
    <source>
        <dbReference type="ARBA" id="ARBA00009627"/>
    </source>
</evidence>
<dbReference type="GO" id="GO:0005634">
    <property type="term" value="C:nucleus"/>
    <property type="evidence" value="ECO:0007669"/>
    <property type="project" value="TreeGrafter"/>
</dbReference>
<keyword evidence="2 4" id="KW-0647">Proteasome</keyword>
<dbReference type="Proteomes" id="UP000037035">
    <property type="component" value="Unassembled WGS sequence"/>
</dbReference>
<name>A0A0L6VGH3_9BASI</name>
<accession>A0A0L6VGH3</accession>
<dbReference type="VEuPathDB" id="FungiDB:VP01_1780g2"/>
<dbReference type="Pfam" id="PF10075">
    <property type="entry name" value="CSN8_PSD8_EIF3K"/>
    <property type="match status" value="1"/>
</dbReference>
<sequence>MRLSPDAERMYTQLQQQFRAPGAKDPAIAQLLVKLKLSLAQSSLLMPSLTDQSAIDTEALAKARDILEIGAFYSVRTQDIPAFERYISQLGPYYNDYGSMLPLSQRRYPLVGLDLLRLLSQNKIAQFHTVLEGLVKEHGKKNIDIRSLHTNQYISHPVNLERWLMEGSYSKVWGARSQMPMEEYRYFVDLLVDTIRNEIASCQEKAYSSLPLNDAGTLLFFKTPGEVIEFAQQVELILDVILPRLFRKWFVDPKSQTVHFPAENNATKHELAKEKIIETTLGYANELETIV</sequence>
<dbReference type="InterPro" id="IPR033464">
    <property type="entry name" value="CSN8_PSD8_EIF3K"/>
</dbReference>
<dbReference type="Gene3D" id="1.25.40.990">
    <property type="match status" value="1"/>
</dbReference>
<proteinExistence type="inferred from homology"/>
<dbReference type="PANTHER" id="PTHR12387">
    <property type="entry name" value="26S PROTEASOME NON-ATPASE REGULATORY SUBUNIT 8"/>
    <property type="match status" value="1"/>
</dbReference>
<dbReference type="AlphaFoldDB" id="A0A0L6VGH3"/>
<dbReference type="GO" id="GO:0043161">
    <property type="term" value="P:proteasome-mediated ubiquitin-dependent protein catabolic process"/>
    <property type="evidence" value="ECO:0007669"/>
    <property type="project" value="TreeGrafter"/>
</dbReference>
<keyword evidence="5" id="KW-1185">Reference proteome</keyword>
<dbReference type="GO" id="GO:0005829">
    <property type="term" value="C:cytosol"/>
    <property type="evidence" value="ECO:0007669"/>
    <property type="project" value="TreeGrafter"/>
</dbReference>
<evidence type="ECO:0000313" key="4">
    <source>
        <dbReference type="EMBL" id="KNZ59220.1"/>
    </source>
</evidence>
<comment type="caution">
    <text evidence="4">The sequence shown here is derived from an EMBL/GenBank/DDBJ whole genome shotgun (WGS) entry which is preliminary data.</text>
</comment>
<evidence type="ECO:0000313" key="5">
    <source>
        <dbReference type="Proteomes" id="UP000037035"/>
    </source>
</evidence>
<dbReference type="InterPro" id="IPR000717">
    <property type="entry name" value="PCI_dom"/>
</dbReference>
<comment type="similarity">
    <text evidence="1">Belongs to the proteasome subunit S14 family.</text>
</comment>
<evidence type="ECO:0000259" key="3">
    <source>
        <dbReference type="PROSITE" id="PS50250"/>
    </source>
</evidence>
<feature type="domain" description="PCI" evidence="3">
    <location>
        <begin position="78"/>
        <end position="265"/>
    </location>
</feature>
<gene>
    <name evidence="4" type="ORF">VP01_1780g2</name>
</gene>
<organism evidence="4 5">
    <name type="scientific">Puccinia sorghi</name>
    <dbReference type="NCBI Taxonomy" id="27349"/>
    <lineage>
        <taxon>Eukaryota</taxon>
        <taxon>Fungi</taxon>
        <taxon>Dikarya</taxon>
        <taxon>Basidiomycota</taxon>
        <taxon>Pucciniomycotina</taxon>
        <taxon>Pucciniomycetes</taxon>
        <taxon>Pucciniales</taxon>
        <taxon>Pucciniaceae</taxon>
        <taxon>Puccinia</taxon>
    </lineage>
</organism>
<dbReference type="InterPro" id="IPR006746">
    <property type="entry name" value="26S_Psome_Rpn12"/>
</dbReference>